<dbReference type="Proteomes" id="UP001497744">
    <property type="component" value="Unassembled WGS sequence"/>
</dbReference>
<comment type="caution">
    <text evidence="6">The sequence shown here is derived from an EMBL/GenBank/DDBJ whole genome shotgun (WGS) entry which is preliminary data.</text>
</comment>
<keyword evidence="7" id="KW-1185">Reference proteome</keyword>
<evidence type="ECO:0000256" key="1">
    <source>
        <dbReference type="ARBA" id="ARBA00004604"/>
    </source>
</evidence>
<dbReference type="CDD" id="cd09864">
    <property type="entry name" value="PIN_Fcf1-like"/>
    <property type="match status" value="1"/>
</dbReference>
<evidence type="ECO:0000256" key="4">
    <source>
        <dbReference type="ARBA" id="ARBA00023242"/>
    </source>
</evidence>
<dbReference type="SUPFAM" id="SSF88723">
    <property type="entry name" value="PIN domain-like"/>
    <property type="match status" value="1"/>
</dbReference>
<dbReference type="AlphaFoldDB" id="A0AAV4LYU7"/>
<dbReference type="GO" id="GO:0006364">
    <property type="term" value="P:rRNA processing"/>
    <property type="evidence" value="ECO:0007669"/>
    <property type="project" value="UniProtKB-KW"/>
</dbReference>
<accession>A0AAV4LYU7</accession>
<sequence>MGWFGSSDTASSAPSSGEGVGLMARAEAFQKDVDAVLADVTRMSLPLQKAAFECCVRCFDGGNDNLDRIGDCVKQCQSPPEKFGNAVQTELNQLQDSLMNCQQGKAKKTRKFAEVKRRMSPKDSRIATVKAISKVSKPEPLVEAPKVHSGMFFNYNENLVPPYQVIVDTNFVNASIQNKLDLHKGMLDCLIAKCIVCVTDCVVAELEKLGHRYRLALQLVKDPRVERLTCAHTGTYADDCIVERITTRPAARGRFKSLRGLGLVASRLVLNVGSPEGQVVPEQLHDQRAVLVAVFAHAVELGDGLVERALGHLAGLVRHVENLVEKHREVERQAQPDGVSGLELGLCDLRGLLVGDLGRVGGALLVLVARELAKVAVVVTLHLVVEDEALAVLRQLAHVFTLTHRGGGDEAVVEEREDVGADVRQFFLNFRAVCSSKVLLNDVGLVRLLLLDAADDAPGCAPRRDGVLVGDRLRADETRHTPFPFKHTSKLRSSTLNSSLSLMQVSTRDFMASAISAASQPEAQTRTYHRNAPPARRALRCKSA</sequence>
<gene>
    <name evidence="6" type="ORF">BcabD6B2_31240</name>
</gene>
<comment type="subcellular location">
    <subcellularLocation>
        <location evidence="1">Nucleus</location>
        <location evidence="1">Nucleolus</location>
    </subcellularLocation>
</comment>
<dbReference type="InterPro" id="IPR008560">
    <property type="entry name" value="DUF842_euk"/>
</dbReference>
<dbReference type="GO" id="GO:0032040">
    <property type="term" value="C:small-subunit processome"/>
    <property type="evidence" value="ECO:0007669"/>
    <property type="project" value="InterPro"/>
</dbReference>
<name>A0AAV4LYU7_BABCB</name>
<evidence type="ECO:0000313" key="6">
    <source>
        <dbReference type="EMBL" id="GIX63689.1"/>
    </source>
</evidence>
<evidence type="ECO:0000256" key="5">
    <source>
        <dbReference type="SAM" id="MobiDB-lite"/>
    </source>
</evidence>
<dbReference type="InterPro" id="IPR006984">
    <property type="entry name" value="Fcf1/UTP23"/>
</dbReference>
<protein>
    <submittedName>
        <fullName evidence="6">rRNA-processing protein FCF1, putative</fullName>
    </submittedName>
</protein>
<dbReference type="InterPro" id="IPR037503">
    <property type="entry name" value="Fcf1_PIN"/>
</dbReference>
<keyword evidence="3" id="KW-0698">rRNA processing</keyword>
<organism evidence="6 7">
    <name type="scientific">Babesia caballi</name>
    <dbReference type="NCBI Taxonomy" id="5871"/>
    <lineage>
        <taxon>Eukaryota</taxon>
        <taxon>Sar</taxon>
        <taxon>Alveolata</taxon>
        <taxon>Apicomplexa</taxon>
        <taxon>Aconoidasida</taxon>
        <taxon>Piroplasmida</taxon>
        <taxon>Babesiidae</taxon>
        <taxon>Babesia</taxon>
    </lineage>
</organism>
<feature type="region of interest" description="Disordered" evidence="5">
    <location>
        <begin position="521"/>
        <end position="544"/>
    </location>
</feature>
<dbReference type="Pfam" id="PF04900">
    <property type="entry name" value="Fcf1"/>
    <property type="match status" value="1"/>
</dbReference>
<keyword evidence="2" id="KW-0690">Ribosome biogenesis</keyword>
<reference evidence="6 7" key="1">
    <citation type="submission" date="2021-06" db="EMBL/GenBank/DDBJ databases">
        <title>Genome sequence of Babesia caballi.</title>
        <authorList>
            <person name="Yamagishi J."/>
            <person name="Kidaka T."/>
            <person name="Ochi A."/>
        </authorList>
    </citation>
    <scope>NUCLEOTIDE SEQUENCE [LARGE SCALE GENOMIC DNA]</scope>
    <source>
        <strain evidence="6">USDA-D6B2</strain>
    </source>
</reference>
<evidence type="ECO:0000256" key="2">
    <source>
        <dbReference type="ARBA" id="ARBA00022517"/>
    </source>
</evidence>
<proteinExistence type="predicted"/>
<dbReference type="GeneID" id="94195170"/>
<dbReference type="InterPro" id="IPR029060">
    <property type="entry name" value="PIN-like_dom_sf"/>
</dbReference>
<evidence type="ECO:0000256" key="3">
    <source>
        <dbReference type="ARBA" id="ARBA00022552"/>
    </source>
</evidence>
<dbReference type="RefSeq" id="XP_067715758.1">
    <property type="nucleotide sequence ID" value="XM_067859657.1"/>
</dbReference>
<dbReference type="PANTHER" id="PTHR12416">
    <property type="entry name" value="RRNA-PROCESSING PROTEIN UTP23 HOMOLOG"/>
    <property type="match status" value="1"/>
</dbReference>
<dbReference type="EMBL" id="BPLF01000002">
    <property type="protein sequence ID" value="GIX63689.1"/>
    <property type="molecule type" value="Genomic_DNA"/>
</dbReference>
<dbReference type="Pfam" id="PF05811">
    <property type="entry name" value="DUF842"/>
    <property type="match status" value="1"/>
</dbReference>
<dbReference type="Gene3D" id="3.40.50.1010">
    <property type="entry name" value="5'-nuclease"/>
    <property type="match status" value="1"/>
</dbReference>
<keyword evidence="4" id="KW-0539">Nucleus</keyword>
<evidence type="ECO:0000313" key="7">
    <source>
        <dbReference type="Proteomes" id="UP001497744"/>
    </source>
</evidence>